<dbReference type="Proteomes" id="UP001408356">
    <property type="component" value="Unassembled WGS sequence"/>
</dbReference>
<feature type="compositionally biased region" description="Polar residues" evidence="1">
    <location>
        <begin position="10"/>
        <end position="19"/>
    </location>
</feature>
<gene>
    <name evidence="2" type="ORF">SUNI508_04796</name>
</gene>
<feature type="region of interest" description="Disordered" evidence="1">
    <location>
        <begin position="1"/>
        <end position="69"/>
    </location>
</feature>
<organism evidence="2 3">
    <name type="scientific">Seiridium unicorne</name>
    <dbReference type="NCBI Taxonomy" id="138068"/>
    <lineage>
        <taxon>Eukaryota</taxon>
        <taxon>Fungi</taxon>
        <taxon>Dikarya</taxon>
        <taxon>Ascomycota</taxon>
        <taxon>Pezizomycotina</taxon>
        <taxon>Sordariomycetes</taxon>
        <taxon>Xylariomycetidae</taxon>
        <taxon>Amphisphaeriales</taxon>
        <taxon>Sporocadaceae</taxon>
        <taxon>Seiridium</taxon>
    </lineage>
</organism>
<proteinExistence type="predicted"/>
<reference evidence="2 3" key="1">
    <citation type="journal article" date="2024" name="J. Plant Pathol.">
        <title>Sequence and assembly of the genome of Seiridium unicorne, isolate CBS 538.82, causal agent of cypress canker disease.</title>
        <authorList>
            <person name="Scali E."/>
            <person name="Rocca G.D."/>
            <person name="Danti R."/>
            <person name="Garbelotto M."/>
            <person name="Barberini S."/>
            <person name="Baroncelli R."/>
            <person name="Emiliani G."/>
        </authorList>
    </citation>
    <scope>NUCLEOTIDE SEQUENCE [LARGE SCALE GENOMIC DNA]</scope>
    <source>
        <strain evidence="2 3">BM-138-508</strain>
    </source>
</reference>
<evidence type="ECO:0000256" key="1">
    <source>
        <dbReference type="SAM" id="MobiDB-lite"/>
    </source>
</evidence>
<protein>
    <submittedName>
        <fullName evidence="2">Uncharacterized protein</fullName>
    </submittedName>
</protein>
<accession>A0ABR2V6A8</accession>
<dbReference type="EMBL" id="JARVKF010000113">
    <property type="protein sequence ID" value="KAK9422440.1"/>
    <property type="molecule type" value="Genomic_DNA"/>
</dbReference>
<feature type="compositionally biased region" description="Polar residues" evidence="1">
    <location>
        <begin position="39"/>
        <end position="69"/>
    </location>
</feature>
<name>A0ABR2V6A8_9PEZI</name>
<evidence type="ECO:0000313" key="3">
    <source>
        <dbReference type="Proteomes" id="UP001408356"/>
    </source>
</evidence>
<comment type="caution">
    <text evidence="2">The sequence shown here is derived from an EMBL/GenBank/DDBJ whole genome shotgun (WGS) entry which is preliminary data.</text>
</comment>
<sequence length="69" mass="7393">MPHTTHNDSEATPSSNGDTTAPPVTVEPTIPGEPPSMSPMLTQWMNSERSEVSISESLVQAAMSTQKRP</sequence>
<keyword evidence="3" id="KW-1185">Reference proteome</keyword>
<evidence type="ECO:0000313" key="2">
    <source>
        <dbReference type="EMBL" id="KAK9422440.1"/>
    </source>
</evidence>